<dbReference type="InterPro" id="IPR038377">
    <property type="entry name" value="Na/Glc_symporter_sf"/>
</dbReference>
<feature type="transmembrane region" description="Helical" evidence="6">
    <location>
        <begin position="156"/>
        <end position="176"/>
    </location>
</feature>
<feature type="transmembrane region" description="Helical" evidence="6">
    <location>
        <begin position="80"/>
        <end position="100"/>
    </location>
</feature>
<feature type="transmembrane region" description="Helical" evidence="6">
    <location>
        <begin position="462"/>
        <end position="481"/>
    </location>
</feature>
<dbReference type="PROSITE" id="PS00456">
    <property type="entry name" value="NA_SOLUT_SYMP_1"/>
    <property type="match status" value="1"/>
</dbReference>
<comment type="similarity">
    <text evidence="2">Belongs to the sodium:solute symporter (SSF) (TC 2.A.21) family.</text>
</comment>
<accession>A0A381NV24</accession>
<evidence type="ECO:0008006" key="8">
    <source>
        <dbReference type="Google" id="ProtNLM"/>
    </source>
</evidence>
<feature type="transmembrane region" description="Helical" evidence="6">
    <location>
        <begin position="44"/>
        <end position="60"/>
    </location>
</feature>
<feature type="transmembrane region" description="Helical" evidence="6">
    <location>
        <begin position="121"/>
        <end position="144"/>
    </location>
</feature>
<feature type="transmembrane region" description="Helical" evidence="6">
    <location>
        <begin position="544"/>
        <end position="564"/>
    </location>
</feature>
<proteinExistence type="inferred from homology"/>
<feature type="transmembrane region" description="Helical" evidence="6">
    <location>
        <begin position="404"/>
        <end position="425"/>
    </location>
</feature>
<evidence type="ECO:0000256" key="6">
    <source>
        <dbReference type="SAM" id="Phobius"/>
    </source>
</evidence>
<feature type="transmembrane region" description="Helical" evidence="6">
    <location>
        <begin position="501"/>
        <end position="523"/>
    </location>
</feature>
<feature type="transmembrane region" description="Helical" evidence="6">
    <location>
        <begin position="6"/>
        <end position="23"/>
    </location>
</feature>
<dbReference type="Pfam" id="PF00474">
    <property type="entry name" value="SSF"/>
    <property type="match status" value="1"/>
</dbReference>
<feature type="transmembrane region" description="Helical" evidence="6">
    <location>
        <begin position="437"/>
        <end position="455"/>
    </location>
</feature>
<dbReference type="InterPro" id="IPR001734">
    <property type="entry name" value="Na/solute_symporter"/>
</dbReference>
<dbReference type="AlphaFoldDB" id="A0A381NV24"/>
<gene>
    <name evidence="7" type="ORF">METZ01_LOCUS11309</name>
</gene>
<evidence type="ECO:0000313" key="7">
    <source>
        <dbReference type="EMBL" id="SUZ58455.1"/>
    </source>
</evidence>
<keyword evidence="3 6" id="KW-0812">Transmembrane</keyword>
<evidence type="ECO:0000256" key="5">
    <source>
        <dbReference type="ARBA" id="ARBA00023136"/>
    </source>
</evidence>
<evidence type="ECO:0000256" key="2">
    <source>
        <dbReference type="ARBA" id="ARBA00006434"/>
    </source>
</evidence>
<reference evidence="7" key="1">
    <citation type="submission" date="2018-05" db="EMBL/GenBank/DDBJ databases">
        <authorList>
            <person name="Lanie J.A."/>
            <person name="Ng W.-L."/>
            <person name="Kazmierczak K.M."/>
            <person name="Andrzejewski T.M."/>
            <person name="Davidsen T.M."/>
            <person name="Wayne K.J."/>
            <person name="Tettelin H."/>
            <person name="Glass J.I."/>
            <person name="Rusch D."/>
            <person name="Podicherti R."/>
            <person name="Tsui H.-C.T."/>
            <person name="Winkler M.E."/>
        </authorList>
    </citation>
    <scope>NUCLEOTIDE SEQUENCE</scope>
</reference>
<organism evidence="7">
    <name type="scientific">marine metagenome</name>
    <dbReference type="NCBI Taxonomy" id="408172"/>
    <lineage>
        <taxon>unclassified sequences</taxon>
        <taxon>metagenomes</taxon>
        <taxon>ecological metagenomes</taxon>
    </lineage>
</organism>
<evidence type="ECO:0000256" key="1">
    <source>
        <dbReference type="ARBA" id="ARBA00004141"/>
    </source>
</evidence>
<comment type="subcellular location">
    <subcellularLocation>
        <location evidence="1">Membrane</location>
        <topology evidence="1">Multi-pass membrane protein</topology>
    </subcellularLocation>
</comment>
<evidence type="ECO:0000256" key="4">
    <source>
        <dbReference type="ARBA" id="ARBA00022989"/>
    </source>
</evidence>
<dbReference type="PANTHER" id="PTHR11819">
    <property type="entry name" value="SOLUTE CARRIER FAMILY 5"/>
    <property type="match status" value="1"/>
</dbReference>
<dbReference type="NCBIfam" id="TIGR00813">
    <property type="entry name" value="sss"/>
    <property type="match status" value="1"/>
</dbReference>
<feature type="transmembrane region" description="Helical" evidence="6">
    <location>
        <begin position="291"/>
        <end position="315"/>
    </location>
</feature>
<sequence>MELIDIIVFVTYCIVILSIGLYVSRDKKGHQKSAEDYFLAGKSLPWWTIGASLIAANISAEQFIGMSGSGFALGLAIATYEWMAAITLLVVGKFFLPIFIEKKIYTIPEFIKIRFSNNLKTILAVFWISLFVFVNLTTVMYLGGKAMDTIIGNGDGSIINISIIGLGLFALTYSVWGGLSAVAWTDVVQVIILIFGGILMTIIALTYVTPGGGVLDGLAHVYNTVPERFSMILSKGEIITPDGRDAWFDLPGIAVLIGGMWIANLYYWGFNQYIIQRTLAAKSLNEAQKGIAFAAFLKLIIPIFVVLPGIIAYVINLDPNTGELLSVLPEGFTSADGSILNDNAAPWLIKNYIPVGIKGLILAALAAAIVSSLASMLNSTSTIFTMDIYKEILNKDAGDKEMVFVGRLVVIIALITSMIIAPLFGSLGQVFQAIQEYTGVVSPGILAVFIMGLFFKKATNNASIWAILISIPVAMYFKVVAKGWLIYLPESTHSLFINEIPFLHQMGITFLVTLLVILIISYLEGFNDDPKAIKLSKKLFYTSPSFNIPAFVVLIITVMLYAIFW</sequence>
<keyword evidence="4 6" id="KW-1133">Transmembrane helix</keyword>
<feature type="transmembrane region" description="Helical" evidence="6">
    <location>
        <begin position="188"/>
        <end position="208"/>
    </location>
</feature>
<name>A0A381NV24_9ZZZZ</name>
<dbReference type="InterPro" id="IPR018212">
    <property type="entry name" value="Na/solute_symporter_CS"/>
</dbReference>
<dbReference type="EMBL" id="UINC01000621">
    <property type="protein sequence ID" value="SUZ58455.1"/>
    <property type="molecule type" value="Genomic_DNA"/>
</dbReference>
<feature type="transmembrane region" description="Helical" evidence="6">
    <location>
        <begin position="250"/>
        <end position="270"/>
    </location>
</feature>
<protein>
    <recommendedName>
        <fullName evidence="8">Sodium/glucose cotransporter</fullName>
    </recommendedName>
</protein>
<feature type="transmembrane region" description="Helical" evidence="6">
    <location>
        <begin position="360"/>
        <end position="384"/>
    </location>
</feature>
<keyword evidence="5 6" id="KW-0472">Membrane</keyword>
<dbReference type="PANTHER" id="PTHR11819:SF195">
    <property type="entry name" value="SODIUM_GLUCOSE COTRANSPORTER 4"/>
    <property type="match status" value="1"/>
</dbReference>
<dbReference type="GO" id="GO:0005412">
    <property type="term" value="F:D-glucose:sodium symporter activity"/>
    <property type="evidence" value="ECO:0007669"/>
    <property type="project" value="TreeGrafter"/>
</dbReference>
<evidence type="ECO:0000256" key="3">
    <source>
        <dbReference type="ARBA" id="ARBA00022692"/>
    </source>
</evidence>
<dbReference type="PROSITE" id="PS50283">
    <property type="entry name" value="NA_SOLUT_SYMP_3"/>
    <property type="match status" value="1"/>
</dbReference>
<dbReference type="GO" id="GO:0005886">
    <property type="term" value="C:plasma membrane"/>
    <property type="evidence" value="ECO:0007669"/>
    <property type="project" value="TreeGrafter"/>
</dbReference>
<dbReference type="Gene3D" id="1.20.1730.10">
    <property type="entry name" value="Sodium/glucose cotransporter"/>
    <property type="match status" value="1"/>
</dbReference>